<name>A0ABW2ZDT4_9SPHI</name>
<accession>A0ABW2ZDT4</accession>
<dbReference type="InterPro" id="IPR006015">
    <property type="entry name" value="Universal_stress_UspA"/>
</dbReference>
<dbReference type="Pfam" id="PF00582">
    <property type="entry name" value="Usp"/>
    <property type="match status" value="1"/>
</dbReference>
<dbReference type="CDD" id="cd00293">
    <property type="entry name" value="USP-like"/>
    <property type="match status" value="1"/>
</dbReference>
<dbReference type="PANTHER" id="PTHR46268">
    <property type="entry name" value="STRESS RESPONSE PROTEIN NHAX"/>
    <property type="match status" value="1"/>
</dbReference>
<dbReference type="Gene3D" id="3.40.50.12370">
    <property type="match status" value="1"/>
</dbReference>
<reference evidence="4" key="1">
    <citation type="journal article" date="2019" name="Int. J. Syst. Evol. Microbiol.">
        <title>The Global Catalogue of Microorganisms (GCM) 10K type strain sequencing project: providing services to taxonomists for standard genome sequencing and annotation.</title>
        <authorList>
            <consortium name="The Broad Institute Genomics Platform"/>
            <consortium name="The Broad Institute Genome Sequencing Center for Infectious Disease"/>
            <person name="Wu L."/>
            <person name="Ma J."/>
        </authorList>
    </citation>
    <scope>NUCLEOTIDE SEQUENCE [LARGE SCALE GENOMIC DNA]</scope>
    <source>
        <strain evidence="4">CCUG 60742</strain>
    </source>
</reference>
<dbReference type="EMBL" id="JBHTIA010000003">
    <property type="protein sequence ID" value="MFD0764366.1"/>
    <property type="molecule type" value="Genomic_DNA"/>
</dbReference>
<protein>
    <submittedName>
        <fullName evidence="3">Universal stress protein</fullName>
    </submittedName>
</protein>
<dbReference type="PRINTS" id="PR01438">
    <property type="entry name" value="UNVRSLSTRESS"/>
</dbReference>
<dbReference type="RefSeq" id="WP_377139662.1">
    <property type="nucleotide sequence ID" value="NZ_JBHTIA010000003.1"/>
</dbReference>
<feature type="domain" description="UspA" evidence="2">
    <location>
        <begin position="1"/>
        <end position="149"/>
    </location>
</feature>
<dbReference type="SUPFAM" id="SSF52402">
    <property type="entry name" value="Adenine nucleotide alpha hydrolases-like"/>
    <property type="match status" value="2"/>
</dbReference>
<evidence type="ECO:0000259" key="2">
    <source>
        <dbReference type="Pfam" id="PF00582"/>
    </source>
</evidence>
<comment type="caution">
    <text evidence="3">The sequence shown here is derived from an EMBL/GenBank/DDBJ whole genome shotgun (WGS) entry which is preliminary data.</text>
</comment>
<dbReference type="InterPro" id="IPR006016">
    <property type="entry name" value="UspA"/>
</dbReference>
<proteinExistence type="inferred from homology"/>
<gene>
    <name evidence="3" type="ORF">ACFQZI_05850</name>
</gene>
<comment type="similarity">
    <text evidence="1">Belongs to the universal stress protein A family.</text>
</comment>
<dbReference type="Proteomes" id="UP001597073">
    <property type="component" value="Unassembled WGS sequence"/>
</dbReference>
<keyword evidence="4" id="KW-1185">Reference proteome</keyword>
<dbReference type="PANTHER" id="PTHR46268:SF6">
    <property type="entry name" value="UNIVERSAL STRESS PROTEIN UP12"/>
    <property type="match status" value="1"/>
</dbReference>
<evidence type="ECO:0000256" key="1">
    <source>
        <dbReference type="ARBA" id="ARBA00008791"/>
    </source>
</evidence>
<sequence>MKTIVVPTDFSPSANNAAKYALKIAQKVKANIKLCNAIKVPSESVMAAQVAWPLEDFESLREGSEAELNYLTTVLEKEPNTENDGFQPRISHTTGVGYVTDYIRNIVCDDHANMVVMGMSGANVFSRFVLGSNSRDLINKADFPLLLIPKAYTYKPLKKIGFATDLSGADIDALHSLANFARYFNAEILISHVLQTPGQDQKQIDSFLSDVTCKVDYPNIYYRSLQSDGVKDGLHWLAENGHIDMLVMIHRNNSIFNNSYTQKFAVKSKVPLMVLPHGFDKFLL</sequence>
<evidence type="ECO:0000313" key="4">
    <source>
        <dbReference type="Proteomes" id="UP001597073"/>
    </source>
</evidence>
<evidence type="ECO:0000313" key="3">
    <source>
        <dbReference type="EMBL" id="MFD0764366.1"/>
    </source>
</evidence>
<organism evidence="3 4">
    <name type="scientific">Mucilaginibacter lutimaris</name>
    <dbReference type="NCBI Taxonomy" id="931629"/>
    <lineage>
        <taxon>Bacteria</taxon>
        <taxon>Pseudomonadati</taxon>
        <taxon>Bacteroidota</taxon>
        <taxon>Sphingobacteriia</taxon>
        <taxon>Sphingobacteriales</taxon>
        <taxon>Sphingobacteriaceae</taxon>
        <taxon>Mucilaginibacter</taxon>
    </lineage>
</organism>